<sequence>MPRSPRILLAHQPHHIVQRGHRQEAVFRIPSDYRAYLSDLYQQTSALGVAVHAWCLMPNHVHLLLTPGDDPRTISRVLQYLARRATVRWNARRRTTGSLWEARFKSRVVDEERYLLECCRYIELNPVRAGLARTPDGYPWSSCRERMGMAASRLLTFHPLYLAMGNSDEARREAYRLFLTECARPRLVDTH</sequence>
<dbReference type="PANTHER" id="PTHR34322">
    <property type="entry name" value="TRANSPOSASE, Y1_TNP DOMAIN-CONTAINING"/>
    <property type="match status" value="1"/>
</dbReference>
<dbReference type="GO" id="GO:0006313">
    <property type="term" value="P:DNA transposition"/>
    <property type="evidence" value="ECO:0007669"/>
    <property type="project" value="InterPro"/>
</dbReference>
<dbReference type="GO" id="GO:0004803">
    <property type="term" value="F:transposase activity"/>
    <property type="evidence" value="ECO:0007669"/>
    <property type="project" value="InterPro"/>
</dbReference>
<feature type="domain" description="Transposase IS200-like" evidence="1">
    <location>
        <begin position="9"/>
        <end position="125"/>
    </location>
</feature>
<evidence type="ECO:0000313" key="3">
    <source>
        <dbReference type="Proteomes" id="UP000215633"/>
    </source>
</evidence>
<comment type="caution">
    <text evidence="2">The sequence shown here is derived from an EMBL/GenBank/DDBJ whole genome shotgun (WGS) entry which is preliminary data.</text>
</comment>
<keyword evidence="3" id="KW-1185">Reference proteome</keyword>
<proteinExistence type="predicted"/>
<dbReference type="RefSeq" id="WP_081760450.1">
    <property type="nucleotide sequence ID" value="NZ_NEVT01000003.1"/>
</dbReference>
<reference evidence="3" key="1">
    <citation type="submission" date="2017-05" db="EMBL/GenBank/DDBJ databases">
        <title>Complete and WGS of Bordetella genogroups.</title>
        <authorList>
            <person name="Spilker T."/>
            <person name="Lipuma J."/>
        </authorList>
    </citation>
    <scope>NUCLEOTIDE SEQUENCE [LARGE SCALE GENOMIC DNA]</scope>
    <source>
        <strain evidence="3">AU8256</strain>
    </source>
</reference>
<dbReference type="GO" id="GO:0003677">
    <property type="term" value="F:DNA binding"/>
    <property type="evidence" value="ECO:0007669"/>
    <property type="project" value="InterPro"/>
</dbReference>
<dbReference type="InterPro" id="IPR002686">
    <property type="entry name" value="Transposase_17"/>
</dbReference>
<evidence type="ECO:0000313" key="2">
    <source>
        <dbReference type="EMBL" id="OZI78835.1"/>
    </source>
</evidence>
<dbReference type="Proteomes" id="UP000215633">
    <property type="component" value="Unassembled WGS sequence"/>
</dbReference>
<protein>
    <recommendedName>
        <fullName evidence="1">Transposase IS200-like domain-containing protein</fullName>
    </recommendedName>
</protein>
<dbReference type="Pfam" id="PF01797">
    <property type="entry name" value="Y1_Tnp"/>
    <property type="match status" value="1"/>
</dbReference>
<accession>A0A261VXL7</accession>
<dbReference type="Gene3D" id="3.30.70.1290">
    <property type="entry name" value="Transposase IS200-like"/>
    <property type="match status" value="1"/>
</dbReference>
<dbReference type="SMART" id="SM01321">
    <property type="entry name" value="Y1_Tnp"/>
    <property type="match status" value="1"/>
</dbReference>
<gene>
    <name evidence="2" type="ORF">CAL24_02465</name>
</gene>
<dbReference type="InterPro" id="IPR036515">
    <property type="entry name" value="Transposase_17_sf"/>
</dbReference>
<name>A0A261VXL7_9BORD</name>
<dbReference type="AlphaFoldDB" id="A0A261VXL7"/>
<dbReference type="SUPFAM" id="SSF143422">
    <property type="entry name" value="Transposase IS200-like"/>
    <property type="match status" value="1"/>
</dbReference>
<organism evidence="2 3">
    <name type="scientific">Bordetella genomosp. 2</name>
    <dbReference type="NCBI Taxonomy" id="1983456"/>
    <lineage>
        <taxon>Bacteria</taxon>
        <taxon>Pseudomonadati</taxon>
        <taxon>Pseudomonadota</taxon>
        <taxon>Betaproteobacteria</taxon>
        <taxon>Burkholderiales</taxon>
        <taxon>Alcaligenaceae</taxon>
        <taxon>Bordetella</taxon>
    </lineage>
</organism>
<dbReference type="PANTHER" id="PTHR34322:SF2">
    <property type="entry name" value="TRANSPOSASE IS200-LIKE DOMAIN-CONTAINING PROTEIN"/>
    <property type="match status" value="1"/>
</dbReference>
<dbReference type="EMBL" id="NEVT01000003">
    <property type="protein sequence ID" value="OZI78835.1"/>
    <property type="molecule type" value="Genomic_DNA"/>
</dbReference>
<evidence type="ECO:0000259" key="1">
    <source>
        <dbReference type="SMART" id="SM01321"/>
    </source>
</evidence>